<dbReference type="Gene3D" id="3.40.980.10">
    <property type="entry name" value="MoaB/Mog-like domain"/>
    <property type="match status" value="1"/>
</dbReference>
<dbReference type="AlphaFoldDB" id="A0A545TY52"/>
<feature type="domain" description="MoaB/Mog" evidence="2">
    <location>
        <begin position="171"/>
        <end position="304"/>
    </location>
</feature>
<dbReference type="InterPro" id="IPR001453">
    <property type="entry name" value="MoaB/Mog_dom"/>
</dbReference>
<dbReference type="Pfam" id="PF00994">
    <property type="entry name" value="MoCF_biosynth"/>
    <property type="match status" value="1"/>
</dbReference>
<dbReference type="InterPro" id="IPR029044">
    <property type="entry name" value="Nucleotide-diphossugar_trans"/>
</dbReference>
<dbReference type="PANTHER" id="PTHR43777:SF1">
    <property type="entry name" value="MOLYBDENUM COFACTOR CYTIDYLYLTRANSFERASE"/>
    <property type="match status" value="1"/>
</dbReference>
<keyword evidence="1" id="KW-0460">Magnesium</keyword>
<reference evidence="3 4" key="1">
    <citation type="submission" date="2019-06" db="EMBL/GenBank/DDBJ databases">
        <title>Whole genome sequence for Rhodospirillaceae sp. R148.</title>
        <authorList>
            <person name="Wang G."/>
        </authorList>
    </citation>
    <scope>NUCLEOTIDE SEQUENCE [LARGE SCALE GENOMIC DNA]</scope>
    <source>
        <strain evidence="3 4">R148</strain>
    </source>
</reference>
<evidence type="ECO:0000313" key="4">
    <source>
        <dbReference type="Proteomes" id="UP000315252"/>
    </source>
</evidence>
<dbReference type="PIRSF" id="PIRSF036626">
    <property type="entry name" value="MPTBd_MobAlike"/>
    <property type="match status" value="1"/>
</dbReference>
<comment type="caution">
    <text evidence="3">The sequence shown here is derived from an EMBL/GenBank/DDBJ whole genome shotgun (WGS) entry which is preliminary data.</text>
</comment>
<dbReference type="PANTHER" id="PTHR43777">
    <property type="entry name" value="MOLYBDENUM COFACTOR CYTIDYLYLTRANSFERASE"/>
    <property type="match status" value="1"/>
</dbReference>
<dbReference type="SMART" id="SM00852">
    <property type="entry name" value="MoCF_biosynth"/>
    <property type="match status" value="1"/>
</dbReference>
<dbReference type="SUPFAM" id="SSF53448">
    <property type="entry name" value="Nucleotide-diphospho-sugar transferases"/>
    <property type="match status" value="1"/>
</dbReference>
<dbReference type="GO" id="GO:0016301">
    <property type="term" value="F:kinase activity"/>
    <property type="evidence" value="ECO:0007669"/>
    <property type="project" value="UniProtKB-KW"/>
</dbReference>
<proteinExistence type="predicted"/>
<dbReference type="SUPFAM" id="SSF53218">
    <property type="entry name" value="Molybdenum cofactor biosynthesis proteins"/>
    <property type="match status" value="1"/>
</dbReference>
<dbReference type="InterPro" id="IPR012184">
    <property type="entry name" value="Bifunc_Mopterin-bd"/>
</dbReference>
<evidence type="ECO:0000256" key="1">
    <source>
        <dbReference type="ARBA" id="ARBA00022842"/>
    </source>
</evidence>
<dbReference type="InterPro" id="IPR036425">
    <property type="entry name" value="MoaB/Mog-like_dom_sf"/>
</dbReference>
<dbReference type="OrthoDB" id="9779263at2"/>
<dbReference type="Gene3D" id="3.90.550.10">
    <property type="entry name" value="Spore Coat Polysaccharide Biosynthesis Protein SpsA, Chain A"/>
    <property type="match status" value="1"/>
</dbReference>
<dbReference type="Proteomes" id="UP000315252">
    <property type="component" value="Unassembled WGS sequence"/>
</dbReference>
<gene>
    <name evidence="3" type="ORF">FKG95_07900</name>
</gene>
<evidence type="ECO:0000313" key="3">
    <source>
        <dbReference type="EMBL" id="TQV82137.1"/>
    </source>
</evidence>
<dbReference type="Pfam" id="PF12804">
    <property type="entry name" value="NTP_transf_3"/>
    <property type="match status" value="1"/>
</dbReference>
<keyword evidence="3" id="KW-0808">Transferase</keyword>
<organism evidence="3 4">
    <name type="scientific">Denitrobaculum tricleocarpae</name>
    <dbReference type="NCBI Taxonomy" id="2591009"/>
    <lineage>
        <taxon>Bacteria</taxon>
        <taxon>Pseudomonadati</taxon>
        <taxon>Pseudomonadota</taxon>
        <taxon>Alphaproteobacteria</taxon>
        <taxon>Rhodospirillales</taxon>
        <taxon>Rhodospirillaceae</taxon>
        <taxon>Denitrobaculum</taxon>
    </lineage>
</organism>
<dbReference type="GO" id="GO:0016779">
    <property type="term" value="F:nucleotidyltransferase activity"/>
    <property type="evidence" value="ECO:0007669"/>
    <property type="project" value="UniProtKB-ARBA"/>
</dbReference>
<dbReference type="CDD" id="cd04182">
    <property type="entry name" value="GT_2_like_f"/>
    <property type="match status" value="1"/>
</dbReference>
<dbReference type="RefSeq" id="WP_142895767.1">
    <property type="nucleotide sequence ID" value="NZ_ML660053.1"/>
</dbReference>
<protein>
    <submittedName>
        <fullName evidence="3">4-diphosphocytidyl-2C-methyl-D-erythritol kinase</fullName>
    </submittedName>
</protein>
<keyword evidence="4" id="KW-1185">Reference proteome</keyword>
<accession>A0A545TY52</accession>
<name>A0A545TY52_9PROT</name>
<keyword evidence="3" id="KW-0418">Kinase</keyword>
<dbReference type="CDD" id="cd03522">
    <property type="entry name" value="MoeA_like"/>
    <property type="match status" value="1"/>
</dbReference>
<sequence>MKFGRIAPGQAEGAVLGHSILAGQRKFKKGHRLSAEDVAQLVDAGIDEVIAGRFEPEDIPEDIAAAQVAQAACGEGAEVAAAFTGRCNLYAKVPGVALIDGDAVTRLNRIDEAMTIATLAPYERVSPGQMLATVKVIPLSAPASVVDEASETAAGDTPLIRVAAFQPHNVGLVLTRLPGTRDKLLKKSLEVIKGRLESLGSRLSECRTVPHHENDVAAAISELRAAGCGMILVFGASAITDRRDVVPAGIIAAGGEVEHFGMPVDPGNLMLLARHEGTPIIGLPGCARSPKINGFDWVLERLLAGLSVTRDDIMAMGAGGLLKEIPTRPQPREGDGGMQDGIPRVPRIAALVLAAGQSRRMGVANKLLAEIDGKAMLTRVLETVVESQCVSALLVTGHEADAIGALADRHGVPHLQNPDYEQGLSTSLRTGLAGLGEDIDGVIVCLGDMPRLKPETLNSLIAAFNPVEGRAICVPTHEGKRGNPVLWGRRFFSAMKDLAGDVGAKHLIGEYAELVCEVPMDGAEIFLDIDTPEALALLTGKPSDNQEKSA</sequence>
<dbReference type="InterPro" id="IPR025877">
    <property type="entry name" value="MobA-like_NTP_Trfase"/>
</dbReference>
<evidence type="ECO:0000259" key="2">
    <source>
        <dbReference type="SMART" id="SM00852"/>
    </source>
</evidence>
<dbReference type="EMBL" id="VHSH01000002">
    <property type="protein sequence ID" value="TQV82137.1"/>
    <property type="molecule type" value="Genomic_DNA"/>
</dbReference>